<dbReference type="GO" id="GO:0016787">
    <property type="term" value="F:hydrolase activity"/>
    <property type="evidence" value="ECO:0007669"/>
    <property type="project" value="TreeGrafter"/>
</dbReference>
<feature type="transmembrane region" description="Helical" evidence="5">
    <location>
        <begin position="34"/>
        <end position="58"/>
    </location>
</feature>
<dbReference type="PANTHER" id="PTHR10426:SF88">
    <property type="entry name" value="ADIPOCYTE PLASMA MEMBRANE-ASSOCIATED PROTEIN HEMOMUCIN-RELATED"/>
    <property type="match status" value="1"/>
</dbReference>
<keyword evidence="5" id="KW-1133">Transmembrane helix</keyword>
<evidence type="ECO:0000259" key="6">
    <source>
        <dbReference type="Pfam" id="PF03088"/>
    </source>
</evidence>
<comment type="caution">
    <text evidence="7">The sequence shown here is derived from an EMBL/GenBank/DDBJ whole genome shotgun (WGS) entry which is preliminary data.</text>
</comment>
<keyword evidence="8" id="KW-1185">Reference proteome</keyword>
<dbReference type="AlphaFoldDB" id="A0AAD9MYX1"/>
<reference evidence="7" key="1">
    <citation type="journal article" date="2023" name="Mol. Biol. Evol.">
        <title>Third-Generation Sequencing Reveals the Adaptive Role of the Epigenome in Three Deep-Sea Polychaetes.</title>
        <authorList>
            <person name="Perez M."/>
            <person name="Aroh O."/>
            <person name="Sun Y."/>
            <person name="Lan Y."/>
            <person name="Juniper S.K."/>
            <person name="Young C.R."/>
            <person name="Angers B."/>
            <person name="Qian P.Y."/>
        </authorList>
    </citation>
    <scope>NUCLEOTIDE SEQUENCE</scope>
    <source>
        <strain evidence="7">P08H-3</strain>
    </source>
</reference>
<dbReference type="InterPro" id="IPR018119">
    <property type="entry name" value="Strictosidine_synth_cons-reg"/>
</dbReference>
<evidence type="ECO:0000256" key="5">
    <source>
        <dbReference type="SAM" id="Phobius"/>
    </source>
</evidence>
<proteinExistence type="inferred from homology"/>
<dbReference type="GO" id="GO:0012505">
    <property type="term" value="C:endomembrane system"/>
    <property type="evidence" value="ECO:0007669"/>
    <property type="project" value="TreeGrafter"/>
</dbReference>
<dbReference type="Gene3D" id="2.120.10.30">
    <property type="entry name" value="TolB, C-terminal domain"/>
    <property type="match status" value="1"/>
</dbReference>
<gene>
    <name evidence="7" type="ORF">LSH36_382g01059</name>
</gene>
<dbReference type="Pfam" id="PF03088">
    <property type="entry name" value="Str_synth"/>
    <property type="match status" value="1"/>
</dbReference>
<feature type="compositionally biased region" description="Basic and acidic residues" evidence="4">
    <location>
        <begin position="9"/>
        <end position="20"/>
    </location>
</feature>
<feature type="region of interest" description="Disordered" evidence="4">
    <location>
        <begin position="1"/>
        <end position="20"/>
    </location>
</feature>
<dbReference type="EMBL" id="JAODUP010000382">
    <property type="protein sequence ID" value="KAK2150922.1"/>
    <property type="molecule type" value="Genomic_DNA"/>
</dbReference>
<dbReference type="Pfam" id="PF20067">
    <property type="entry name" value="SSL_N"/>
    <property type="match status" value="1"/>
</dbReference>
<keyword evidence="5" id="KW-0472">Membrane</keyword>
<sequence>MSNIRNRKHADGRIKNGQKRDEDGIQNDGFRWSLFFKMAIFIIVVLLPSCILAFILLIDSPIEAEISKYRTPEPPQLTGPLATNDVLSSHCERLFEGELKGPESIAIKSGYLYTGTADGKILQLNLEQKTIDTIATLGKPPCGKQIDEERSGRPLGVRFDVNGNLIVLDAYFGMYKINVTSRDVHQLFPCSWKIKGQELNLLNGLDIASDGVIYFTDSSRFSRKDFILDDLEGKPHGSFAFVFFSFITSGRLLKYDPSKNKTEVICRGLYFANGVQLSEDNSYVLVSETPKAKIQKCYISGPKRGQLETFAENLPGMPDDIRPSGSGGYWVAMGSCRDADRFNIIHRLQQYPWIRNQLAKTQKTFIKFALPRCGLVIEVDKEGKVIRSLHDRYGETVSYVSTIEEYHGYLYTGSFVTSFIGKVKISK</sequence>
<dbReference type="SUPFAM" id="SSF63829">
    <property type="entry name" value="Calcium-dependent phosphotriesterase"/>
    <property type="match status" value="1"/>
</dbReference>
<name>A0AAD9MYX1_9ANNE</name>
<dbReference type="InterPro" id="IPR011042">
    <property type="entry name" value="6-blade_b-propeller_TolB-like"/>
</dbReference>
<keyword evidence="5" id="KW-0812">Transmembrane</keyword>
<evidence type="ECO:0000313" key="7">
    <source>
        <dbReference type="EMBL" id="KAK2150922.1"/>
    </source>
</evidence>
<comment type="similarity">
    <text evidence="1">Belongs to the strictosidine synthase family.</text>
</comment>
<feature type="domain" description="Strictosidine synthase conserved region" evidence="6">
    <location>
        <begin position="203"/>
        <end position="302"/>
    </location>
</feature>
<evidence type="ECO:0000256" key="1">
    <source>
        <dbReference type="ARBA" id="ARBA00009191"/>
    </source>
</evidence>
<evidence type="ECO:0000256" key="4">
    <source>
        <dbReference type="SAM" id="MobiDB-lite"/>
    </source>
</evidence>
<keyword evidence="3" id="KW-0325">Glycoprotein</keyword>
<dbReference type="Proteomes" id="UP001208570">
    <property type="component" value="Unassembled WGS sequence"/>
</dbReference>
<evidence type="ECO:0000313" key="8">
    <source>
        <dbReference type="Proteomes" id="UP001208570"/>
    </source>
</evidence>
<accession>A0AAD9MYX1</accession>
<protein>
    <recommendedName>
        <fullName evidence="6">Strictosidine synthase conserved region domain-containing protein</fullName>
    </recommendedName>
</protein>
<evidence type="ECO:0000256" key="2">
    <source>
        <dbReference type="ARBA" id="ARBA00022553"/>
    </source>
</evidence>
<dbReference type="PANTHER" id="PTHR10426">
    <property type="entry name" value="STRICTOSIDINE SYNTHASE-RELATED"/>
    <property type="match status" value="1"/>
</dbReference>
<keyword evidence="2" id="KW-0597">Phosphoprotein</keyword>
<evidence type="ECO:0000256" key="3">
    <source>
        <dbReference type="ARBA" id="ARBA00023180"/>
    </source>
</evidence>
<organism evidence="7 8">
    <name type="scientific">Paralvinella palmiformis</name>
    <dbReference type="NCBI Taxonomy" id="53620"/>
    <lineage>
        <taxon>Eukaryota</taxon>
        <taxon>Metazoa</taxon>
        <taxon>Spiralia</taxon>
        <taxon>Lophotrochozoa</taxon>
        <taxon>Annelida</taxon>
        <taxon>Polychaeta</taxon>
        <taxon>Sedentaria</taxon>
        <taxon>Canalipalpata</taxon>
        <taxon>Terebellida</taxon>
        <taxon>Terebelliformia</taxon>
        <taxon>Alvinellidae</taxon>
        <taxon>Paralvinella</taxon>
    </lineage>
</organism>